<dbReference type="InterPro" id="IPR003029">
    <property type="entry name" value="S1_domain"/>
</dbReference>
<dbReference type="CDD" id="cd02393">
    <property type="entry name" value="KH-I_PNPase"/>
    <property type="match status" value="1"/>
</dbReference>
<dbReference type="EC" id="2.7.7.8" evidence="9"/>
<dbReference type="SUPFAM" id="SSF54211">
    <property type="entry name" value="Ribosomal protein S5 domain 2-like"/>
    <property type="match status" value="2"/>
</dbReference>
<dbReference type="GO" id="GO:0004654">
    <property type="term" value="F:polyribonucleotide nucleotidyltransferase activity"/>
    <property type="evidence" value="ECO:0007669"/>
    <property type="project" value="UniProtKB-UniRule"/>
</dbReference>
<evidence type="ECO:0000313" key="11">
    <source>
        <dbReference type="EMBL" id="MBO8435140.1"/>
    </source>
</evidence>
<dbReference type="NCBIfam" id="TIGR03591">
    <property type="entry name" value="polynuc_phos"/>
    <property type="match status" value="1"/>
</dbReference>
<dbReference type="FunFam" id="3.30.230.70:FF:000001">
    <property type="entry name" value="Polyribonucleotide nucleotidyltransferase"/>
    <property type="match status" value="1"/>
</dbReference>
<evidence type="ECO:0000256" key="9">
    <source>
        <dbReference type="HAMAP-Rule" id="MF_01595"/>
    </source>
</evidence>
<evidence type="ECO:0000256" key="4">
    <source>
        <dbReference type="ARBA" id="ARBA00022679"/>
    </source>
</evidence>
<gene>
    <name evidence="9" type="primary">pnp</name>
    <name evidence="11" type="ORF">IAC55_07465</name>
</gene>
<dbReference type="GO" id="GO:0006396">
    <property type="term" value="P:RNA processing"/>
    <property type="evidence" value="ECO:0007669"/>
    <property type="project" value="InterPro"/>
</dbReference>
<dbReference type="SUPFAM" id="SSF55666">
    <property type="entry name" value="Ribonuclease PH domain 2-like"/>
    <property type="match status" value="2"/>
</dbReference>
<dbReference type="Gene3D" id="2.40.50.140">
    <property type="entry name" value="Nucleic acid-binding proteins"/>
    <property type="match status" value="1"/>
</dbReference>
<evidence type="ECO:0000256" key="8">
    <source>
        <dbReference type="ARBA" id="ARBA00022884"/>
    </source>
</evidence>
<dbReference type="NCBIfam" id="NF008805">
    <property type="entry name" value="PRK11824.1"/>
    <property type="match status" value="1"/>
</dbReference>
<evidence type="ECO:0000256" key="5">
    <source>
        <dbReference type="ARBA" id="ARBA00022695"/>
    </source>
</evidence>
<dbReference type="SUPFAM" id="SSF50249">
    <property type="entry name" value="Nucleic acid-binding proteins"/>
    <property type="match status" value="1"/>
</dbReference>
<dbReference type="InterPro" id="IPR012162">
    <property type="entry name" value="PNPase"/>
</dbReference>
<organism evidence="11 12">
    <name type="scientific">Candidatus Fimicola merdigallinarum</name>
    <dbReference type="NCBI Taxonomy" id="2840819"/>
    <lineage>
        <taxon>Bacteria</taxon>
        <taxon>Bacillati</taxon>
        <taxon>Bacillota</taxon>
        <taxon>Clostridia</taxon>
        <taxon>Lachnospirales</taxon>
        <taxon>Lachnospiraceae</taxon>
        <taxon>Lachnospiraceae incertae sedis</taxon>
        <taxon>Candidatus Fimicola</taxon>
    </lineage>
</organism>
<dbReference type="GO" id="GO:0006402">
    <property type="term" value="P:mRNA catabolic process"/>
    <property type="evidence" value="ECO:0007669"/>
    <property type="project" value="UniProtKB-UniRule"/>
</dbReference>
<keyword evidence="4 9" id="KW-0808">Transferase</keyword>
<dbReference type="Gene3D" id="3.30.1370.10">
    <property type="entry name" value="K Homology domain, type 1"/>
    <property type="match status" value="1"/>
</dbReference>
<dbReference type="InterPro" id="IPR036456">
    <property type="entry name" value="PNPase_PH_RNA-bd_sf"/>
</dbReference>
<dbReference type="SUPFAM" id="SSF46915">
    <property type="entry name" value="Polynucleotide phosphorylase/guanosine pentaphosphate synthase (PNPase/GPSI), domain 3"/>
    <property type="match status" value="1"/>
</dbReference>
<dbReference type="InterPro" id="IPR027408">
    <property type="entry name" value="PNPase/RNase_PH_dom_sf"/>
</dbReference>
<comment type="similarity">
    <text evidence="2 9">Belongs to the polyribonucleotide nucleotidyltransferase family.</text>
</comment>
<dbReference type="InterPro" id="IPR004087">
    <property type="entry name" value="KH_dom"/>
</dbReference>
<keyword evidence="3 9" id="KW-0963">Cytoplasm</keyword>
<dbReference type="Pfam" id="PF03726">
    <property type="entry name" value="PNPase"/>
    <property type="match status" value="1"/>
</dbReference>
<dbReference type="CDD" id="cd11364">
    <property type="entry name" value="RNase_PH_PNPase_2"/>
    <property type="match status" value="1"/>
</dbReference>
<dbReference type="PIRSF" id="PIRSF005499">
    <property type="entry name" value="PNPase"/>
    <property type="match status" value="1"/>
</dbReference>
<feature type="binding site" evidence="9">
    <location>
        <position position="498"/>
    </location>
    <ligand>
        <name>Mg(2+)</name>
        <dbReference type="ChEBI" id="CHEBI:18420"/>
    </ligand>
</feature>
<dbReference type="Pfam" id="PF03725">
    <property type="entry name" value="RNase_PH_C"/>
    <property type="match status" value="1"/>
</dbReference>
<dbReference type="CDD" id="cd11363">
    <property type="entry name" value="RNase_PH_PNPase_1"/>
    <property type="match status" value="1"/>
</dbReference>
<dbReference type="GO" id="GO:0000287">
    <property type="term" value="F:magnesium ion binding"/>
    <property type="evidence" value="ECO:0007669"/>
    <property type="project" value="UniProtKB-UniRule"/>
</dbReference>
<dbReference type="SMART" id="SM00322">
    <property type="entry name" value="KH"/>
    <property type="match status" value="1"/>
</dbReference>
<dbReference type="EMBL" id="JADIMX010000139">
    <property type="protein sequence ID" value="MBO8435140.1"/>
    <property type="molecule type" value="Genomic_DNA"/>
</dbReference>
<keyword evidence="6 9" id="KW-0479">Metal-binding</keyword>
<dbReference type="InterPro" id="IPR036612">
    <property type="entry name" value="KH_dom_type_1_sf"/>
</dbReference>
<dbReference type="Pfam" id="PF00575">
    <property type="entry name" value="S1"/>
    <property type="match status" value="1"/>
</dbReference>
<dbReference type="GO" id="GO:0005829">
    <property type="term" value="C:cytosol"/>
    <property type="evidence" value="ECO:0007669"/>
    <property type="project" value="UniProtKB-ARBA"/>
</dbReference>
<dbReference type="InterPro" id="IPR020568">
    <property type="entry name" value="Ribosomal_Su5_D2-typ_SF"/>
</dbReference>
<comment type="cofactor">
    <cofactor evidence="9">
        <name>Mg(2+)</name>
        <dbReference type="ChEBI" id="CHEBI:18420"/>
    </cofactor>
</comment>
<reference evidence="11" key="1">
    <citation type="submission" date="2020-10" db="EMBL/GenBank/DDBJ databases">
        <authorList>
            <person name="Gilroy R."/>
        </authorList>
    </citation>
    <scope>NUCLEOTIDE SEQUENCE</scope>
    <source>
        <strain evidence="11">F6-4510</strain>
    </source>
</reference>
<dbReference type="InterPro" id="IPR015847">
    <property type="entry name" value="ExoRNase_PH_dom2"/>
</dbReference>
<evidence type="ECO:0000256" key="2">
    <source>
        <dbReference type="ARBA" id="ARBA00007404"/>
    </source>
</evidence>
<evidence type="ECO:0000313" key="12">
    <source>
        <dbReference type="Proteomes" id="UP000823611"/>
    </source>
</evidence>
<dbReference type="SUPFAM" id="SSF54791">
    <property type="entry name" value="Eukaryotic type KH-domain (KH-domain type I)"/>
    <property type="match status" value="1"/>
</dbReference>
<dbReference type="PROSITE" id="PS50126">
    <property type="entry name" value="S1"/>
    <property type="match status" value="1"/>
</dbReference>
<evidence type="ECO:0000256" key="7">
    <source>
        <dbReference type="ARBA" id="ARBA00022842"/>
    </source>
</evidence>
<keyword evidence="5 9" id="KW-0548">Nucleotidyltransferase</keyword>
<dbReference type="AlphaFoldDB" id="A0A9D9H1D2"/>
<dbReference type="FunFam" id="2.40.50.140:FF:000023">
    <property type="entry name" value="Polyribonucleotide nucleotidyltransferase"/>
    <property type="match status" value="1"/>
</dbReference>
<accession>A0A9D9H1D2</accession>
<dbReference type="InterPro" id="IPR015848">
    <property type="entry name" value="PNPase_PH_RNA-bd_bac/org-type"/>
</dbReference>
<comment type="function">
    <text evidence="9">Involved in mRNA degradation. Catalyzes the phosphorolysis of single-stranded polyribonucleotides processively in the 3'- to 5'-direction.</text>
</comment>
<comment type="caution">
    <text evidence="11">The sequence shown here is derived from an EMBL/GenBank/DDBJ whole genome shotgun (WGS) entry which is preliminary data.</text>
</comment>
<reference evidence="11" key="2">
    <citation type="journal article" date="2021" name="PeerJ">
        <title>Extensive microbial diversity within the chicken gut microbiome revealed by metagenomics and culture.</title>
        <authorList>
            <person name="Gilroy R."/>
            <person name="Ravi A."/>
            <person name="Getino M."/>
            <person name="Pursley I."/>
            <person name="Horton D.L."/>
            <person name="Alikhan N.F."/>
            <person name="Baker D."/>
            <person name="Gharbi K."/>
            <person name="Hall N."/>
            <person name="Watson M."/>
            <person name="Adriaenssens E.M."/>
            <person name="Foster-Nyarko E."/>
            <person name="Jarju S."/>
            <person name="Secka A."/>
            <person name="Antonio M."/>
            <person name="Oren A."/>
            <person name="Chaudhuri R.R."/>
            <person name="La Ragione R."/>
            <person name="Hildebrand F."/>
            <person name="Pallen M.J."/>
        </authorList>
    </citation>
    <scope>NUCLEOTIDE SEQUENCE</scope>
    <source>
        <strain evidence="11">F6-4510</strain>
    </source>
</reference>
<keyword evidence="8 9" id="KW-0694">RNA-binding</keyword>
<comment type="catalytic activity">
    <reaction evidence="9">
        <text>RNA(n+1) + phosphate = RNA(n) + a ribonucleoside 5'-diphosphate</text>
        <dbReference type="Rhea" id="RHEA:22096"/>
        <dbReference type="Rhea" id="RHEA-COMP:14527"/>
        <dbReference type="Rhea" id="RHEA-COMP:17342"/>
        <dbReference type="ChEBI" id="CHEBI:43474"/>
        <dbReference type="ChEBI" id="CHEBI:57930"/>
        <dbReference type="ChEBI" id="CHEBI:140395"/>
        <dbReference type="EC" id="2.7.7.8"/>
    </reaction>
</comment>
<sequence>MEKKYRSYSMDLAGRTLTAEIGRVAELANGAVILRYGDTVVLCTATASEKPRAGIDFFPLSIDYEERLYSVGKIPGGFIKREGRPSEKAILTSRCIDRPIRPLFPKDYRNDVSIVATVLSVDQDCSPEVAAMIGASIALCISDIPFTDAVGSVNVGLVDGKLIINPNAEEKLVSDLSLTVSSTKDKVMMIEAGANEIPDDLMMEAIRFAHETNVKIVEFTEEIVAKEGKEKKPYEEHVLPEDMYKKITEYITDERMKEAVFTDMKQERDEKISQITEEVIEKFSEEYAHLYEDTEDTFEGIVGEIIYKFEKLTVRHMILREHKRPDGRAIEEIRPLSAEIDVLPRTHGSALFSRGQTQALTVTTLGALSEIQKLDGLDTTEVAKRYIHHYNFPGYSVGEAKASRGPGRREIGHGALGERALLPVIPSEEEFPYAIRLVSDIMSSNGSTSQASICGSTLSLMAAGVPIKRPVAGISVGLVTGDDDEDFIEITDIQGIEDFFGDMDFKVAGTHKGITAIQMDMKIKGLTFPMIEQALAQTGRARAYILDEVMAKCIAEPRKELSKYAPKIASMQIEVDKIAEVIGARGKTIKKIIEESGCEIDTQDDGKIYIKGIEAEGIQRAIDMISAIVMEPEVGKIYRGKVTRIMNFGAFVEIAPGKEGLVHISKLSSKRVANVEDVVKVDDEVTVKLLEIDAQGRLNLSIKDAMENTETSENE</sequence>
<dbReference type="InterPro" id="IPR012340">
    <property type="entry name" value="NA-bd_OB-fold"/>
</dbReference>
<dbReference type="GO" id="GO:0003723">
    <property type="term" value="F:RNA binding"/>
    <property type="evidence" value="ECO:0007669"/>
    <property type="project" value="UniProtKB-UniRule"/>
</dbReference>
<dbReference type="Proteomes" id="UP000823611">
    <property type="component" value="Unassembled WGS sequence"/>
</dbReference>
<dbReference type="Gene3D" id="3.30.230.70">
    <property type="entry name" value="GHMP Kinase, N-terminal domain"/>
    <property type="match status" value="2"/>
</dbReference>
<dbReference type="FunFam" id="3.30.1370.10:FF:000001">
    <property type="entry name" value="Polyribonucleotide nucleotidyltransferase"/>
    <property type="match status" value="1"/>
</dbReference>
<protein>
    <recommendedName>
        <fullName evidence="9">Polyribonucleotide nucleotidyltransferase</fullName>
        <ecNumber evidence="9">2.7.7.8</ecNumber>
    </recommendedName>
    <alternativeName>
        <fullName evidence="9">Polynucleotide phosphorylase</fullName>
        <shortName evidence="9">PNPase</shortName>
    </alternativeName>
</protein>
<dbReference type="PANTHER" id="PTHR11252">
    <property type="entry name" value="POLYRIBONUCLEOTIDE NUCLEOTIDYLTRANSFERASE"/>
    <property type="match status" value="1"/>
</dbReference>
<evidence type="ECO:0000256" key="1">
    <source>
        <dbReference type="ARBA" id="ARBA00004496"/>
    </source>
</evidence>
<dbReference type="CDD" id="cd04472">
    <property type="entry name" value="S1_PNPase"/>
    <property type="match status" value="1"/>
</dbReference>
<evidence type="ECO:0000256" key="3">
    <source>
        <dbReference type="ARBA" id="ARBA00022490"/>
    </source>
</evidence>
<keyword evidence="7 9" id="KW-0460">Magnesium</keyword>
<feature type="domain" description="S1 motif" evidence="10">
    <location>
        <begin position="635"/>
        <end position="703"/>
    </location>
</feature>
<proteinExistence type="inferred from homology"/>
<dbReference type="PROSITE" id="PS50084">
    <property type="entry name" value="KH_TYPE_1"/>
    <property type="match status" value="1"/>
</dbReference>
<dbReference type="InterPro" id="IPR001247">
    <property type="entry name" value="ExoRNase_PH_dom1"/>
</dbReference>
<comment type="subcellular location">
    <subcellularLocation>
        <location evidence="1 9">Cytoplasm</location>
    </subcellularLocation>
</comment>
<evidence type="ECO:0000256" key="6">
    <source>
        <dbReference type="ARBA" id="ARBA00022723"/>
    </source>
</evidence>
<dbReference type="Pfam" id="PF00013">
    <property type="entry name" value="KH_1"/>
    <property type="match status" value="1"/>
</dbReference>
<dbReference type="FunFam" id="3.30.230.70:FF:000002">
    <property type="entry name" value="Polyribonucleotide nucleotidyltransferase"/>
    <property type="match status" value="1"/>
</dbReference>
<dbReference type="SMART" id="SM00316">
    <property type="entry name" value="S1"/>
    <property type="match status" value="1"/>
</dbReference>
<name>A0A9D9H1D2_9FIRM</name>
<dbReference type="Pfam" id="PF01138">
    <property type="entry name" value="RNase_PH"/>
    <property type="match status" value="2"/>
</dbReference>
<dbReference type="PANTHER" id="PTHR11252:SF0">
    <property type="entry name" value="POLYRIBONUCLEOTIDE NUCLEOTIDYLTRANSFERASE 1, MITOCHONDRIAL"/>
    <property type="match status" value="1"/>
</dbReference>
<evidence type="ECO:0000259" key="10">
    <source>
        <dbReference type="PROSITE" id="PS50126"/>
    </source>
</evidence>
<dbReference type="InterPro" id="IPR036345">
    <property type="entry name" value="ExoRNase_PH_dom2_sf"/>
</dbReference>
<dbReference type="HAMAP" id="MF_01595">
    <property type="entry name" value="PNPase"/>
    <property type="match status" value="1"/>
</dbReference>
<dbReference type="InterPro" id="IPR004088">
    <property type="entry name" value="KH_dom_type_1"/>
</dbReference>
<feature type="binding site" evidence="9">
    <location>
        <position position="504"/>
    </location>
    <ligand>
        <name>Mg(2+)</name>
        <dbReference type="ChEBI" id="CHEBI:18420"/>
    </ligand>
</feature>
<dbReference type="GO" id="GO:0000175">
    <property type="term" value="F:3'-5'-RNA exonuclease activity"/>
    <property type="evidence" value="ECO:0007669"/>
    <property type="project" value="TreeGrafter"/>
</dbReference>